<protein>
    <submittedName>
        <fullName evidence="1">Aspartyl-phosphate phosphatase Spo0E family protein</fullName>
    </submittedName>
</protein>
<dbReference type="Proteomes" id="UP001341444">
    <property type="component" value="Unassembled WGS sequence"/>
</dbReference>
<reference evidence="1 2" key="1">
    <citation type="submission" date="2023-03" db="EMBL/GenBank/DDBJ databases">
        <title>Bacillus Genome Sequencing.</title>
        <authorList>
            <person name="Dunlap C."/>
        </authorList>
    </citation>
    <scope>NUCLEOTIDE SEQUENCE [LARGE SCALE GENOMIC DNA]</scope>
    <source>
        <strain evidence="1 2">B-23453</strain>
    </source>
</reference>
<proteinExistence type="predicted"/>
<keyword evidence="2" id="KW-1185">Reference proteome</keyword>
<dbReference type="InterPro" id="IPR036638">
    <property type="entry name" value="HLH_DNA-bd_sf"/>
</dbReference>
<dbReference type="Pfam" id="PF09388">
    <property type="entry name" value="SpoOE-like"/>
    <property type="match status" value="1"/>
</dbReference>
<comment type="caution">
    <text evidence="1">The sequence shown here is derived from an EMBL/GenBank/DDBJ whole genome shotgun (WGS) entry which is preliminary data.</text>
</comment>
<gene>
    <name evidence="1" type="ORF">P4T90_15905</name>
</gene>
<dbReference type="SUPFAM" id="SSF140500">
    <property type="entry name" value="BAS1536-like"/>
    <property type="match status" value="1"/>
</dbReference>
<dbReference type="InterPro" id="IPR037208">
    <property type="entry name" value="Spo0E-like_sf"/>
</dbReference>
<evidence type="ECO:0000313" key="2">
    <source>
        <dbReference type="Proteomes" id="UP001341444"/>
    </source>
</evidence>
<dbReference type="InterPro" id="IPR018540">
    <property type="entry name" value="Spo0E-like"/>
</dbReference>
<sequence length="43" mass="4971">MTKEIELLRIELIEAGLRYGLNAPETLYLSQKLDSLLNRLIII</sequence>
<dbReference type="EMBL" id="JARMAB010000023">
    <property type="protein sequence ID" value="MED1204533.1"/>
    <property type="molecule type" value="Genomic_DNA"/>
</dbReference>
<dbReference type="Gene3D" id="4.10.280.10">
    <property type="entry name" value="Helix-loop-helix DNA-binding domain"/>
    <property type="match status" value="1"/>
</dbReference>
<accession>A0ABU6MIN3</accession>
<organism evidence="1 2">
    <name type="scientific">Heyndrickxia acidicola</name>
    <dbReference type="NCBI Taxonomy" id="209389"/>
    <lineage>
        <taxon>Bacteria</taxon>
        <taxon>Bacillati</taxon>
        <taxon>Bacillota</taxon>
        <taxon>Bacilli</taxon>
        <taxon>Bacillales</taxon>
        <taxon>Bacillaceae</taxon>
        <taxon>Heyndrickxia</taxon>
    </lineage>
</organism>
<evidence type="ECO:0000313" key="1">
    <source>
        <dbReference type="EMBL" id="MED1204533.1"/>
    </source>
</evidence>
<name>A0ABU6MIN3_9BACI</name>